<sequence>MSQFIYKITPQALWREAEASGRFTGAPIDVADGFIHFSTAAQVRETAAKHFSGQTDLLLVAIDDASLGDGLKYEVSRGDALFPHLYGVLDLKAVKWVRPLPLGADGAHQFPPLEGQ</sequence>
<accession>A0A1A5I3N8</accession>
<dbReference type="PANTHER" id="PTHR34129:SF1">
    <property type="entry name" value="DUF952 DOMAIN-CONTAINING PROTEIN"/>
    <property type="match status" value="1"/>
</dbReference>
<gene>
    <name evidence="1" type="ORF">BAE39_00285</name>
</gene>
<organism evidence="1 2">
    <name type="scientific">Rhizobium loti</name>
    <name type="common">Mesorhizobium loti</name>
    <dbReference type="NCBI Taxonomy" id="381"/>
    <lineage>
        <taxon>Bacteria</taxon>
        <taxon>Pseudomonadati</taxon>
        <taxon>Pseudomonadota</taxon>
        <taxon>Alphaproteobacteria</taxon>
        <taxon>Hyphomicrobiales</taxon>
        <taxon>Phyllobacteriaceae</taxon>
        <taxon>Mesorhizobium</taxon>
    </lineage>
</organism>
<reference evidence="2" key="1">
    <citation type="submission" date="2016-06" db="EMBL/GenBank/DDBJ databases">
        <title>NZP2037 Pacbio-Illumina hybrid assembly.</title>
        <authorList>
            <person name="Ramsay J.P."/>
        </authorList>
    </citation>
    <scope>NUCLEOTIDE SEQUENCE [LARGE SCALE GENOMIC DNA]</scope>
    <source>
        <strain evidence="2">R7ANS::ICEMlSym2042</strain>
    </source>
</reference>
<dbReference type="InterPro" id="IPR009297">
    <property type="entry name" value="DUF952"/>
</dbReference>
<dbReference type="SUPFAM" id="SSF56399">
    <property type="entry name" value="ADP-ribosylation"/>
    <property type="match status" value="1"/>
</dbReference>
<dbReference type="EMBL" id="LZTJ01000001">
    <property type="protein sequence ID" value="OBP82075.1"/>
    <property type="molecule type" value="Genomic_DNA"/>
</dbReference>
<evidence type="ECO:0000313" key="1">
    <source>
        <dbReference type="EMBL" id="OBP82075.1"/>
    </source>
</evidence>
<dbReference type="AlphaFoldDB" id="A0A1A5I3N8"/>
<dbReference type="OrthoDB" id="9799937at2"/>
<evidence type="ECO:0000313" key="2">
    <source>
        <dbReference type="Proteomes" id="UP000093748"/>
    </source>
</evidence>
<proteinExistence type="predicted"/>
<dbReference type="GeneID" id="66686499"/>
<dbReference type="Pfam" id="PF06108">
    <property type="entry name" value="DUF952"/>
    <property type="match status" value="1"/>
</dbReference>
<dbReference type="Gene3D" id="3.20.170.20">
    <property type="entry name" value="Protein of unknown function DUF952"/>
    <property type="match status" value="1"/>
</dbReference>
<name>A0A1A5I3N8_RHILI</name>
<comment type="caution">
    <text evidence="1">The sequence shown here is derived from an EMBL/GenBank/DDBJ whole genome shotgun (WGS) entry which is preliminary data.</text>
</comment>
<dbReference type="RefSeq" id="WP_032932961.1">
    <property type="nucleotide sequence ID" value="NZ_LZTH01000023.1"/>
</dbReference>
<protein>
    <submittedName>
        <fullName evidence="1">Dihydroorotate dehydrogenase</fullName>
    </submittedName>
</protein>
<dbReference type="Proteomes" id="UP000093748">
    <property type="component" value="Unassembled WGS sequence"/>
</dbReference>
<dbReference type="PANTHER" id="PTHR34129">
    <property type="entry name" value="BLR1139 PROTEIN"/>
    <property type="match status" value="1"/>
</dbReference>